<dbReference type="STRING" id="865938.Weevi_1967"/>
<keyword evidence="6" id="KW-1185">Reference proteome</keyword>
<dbReference type="HOGENOM" id="CLU_075954_0_0_10"/>
<accession>F0P1C9</accession>
<dbReference type="PANTHER" id="PTHR43691">
    <property type="entry name" value="URIDINE PHOSPHORYLASE"/>
    <property type="match status" value="1"/>
</dbReference>
<sequence>MSKASSELVLNPDGSIYHCNIKPEHLADLVITVGDPNRVERVSRHFDQIEHKASKREIISHTGSLNGKRITVISTGMGTDNIDIVLTELDALANINLETGEENLTKRRLTIVRFGTSGALQGDIPVDSICLGTHGLGLDGLLHHYVGSEKVFDHAMGEAFTKHSNWSTKKAEPYIVKGSERLFNVLSSEQTHHGITATACGFYGPQGRYLRLEPNPVNINELLTDFEFEGYRISNFEMETSAIYGLSAMMGHEALSVNTIVANRIRGEFSKNPYESVDRMIEYALERLTK</sequence>
<reference evidence="5 6" key="1">
    <citation type="journal article" date="2011" name="Stand. Genomic Sci.">
        <title>Complete genome sequence of Weeksella virosa type strain (9751).</title>
        <authorList>
            <person name="Lang E."/>
            <person name="Teshima H."/>
            <person name="Lucas S."/>
            <person name="Lapidus A."/>
            <person name="Hammon N."/>
            <person name="Deshpande S."/>
            <person name="Nolan M."/>
            <person name="Cheng J.F."/>
            <person name="Pitluck S."/>
            <person name="Liolios K."/>
            <person name="Pagani I."/>
            <person name="Mikhailova N."/>
            <person name="Ivanova N."/>
            <person name="Mavromatis K."/>
            <person name="Pati A."/>
            <person name="Tapia R."/>
            <person name="Han C."/>
            <person name="Goodwin L."/>
            <person name="Chen A."/>
            <person name="Palaniappan K."/>
            <person name="Land M."/>
            <person name="Hauser L."/>
            <person name="Chang Y.J."/>
            <person name="Jeffries C.D."/>
            <person name="Brambilla E.M."/>
            <person name="Kopitz M."/>
            <person name="Rohde M."/>
            <person name="Goker M."/>
            <person name="Tindall B.J."/>
            <person name="Detter J.C."/>
            <person name="Woyke T."/>
            <person name="Bristow J."/>
            <person name="Eisen J.A."/>
            <person name="Markowitz V."/>
            <person name="Hugenholtz P."/>
            <person name="Klenk H.P."/>
            <person name="Kyrpides N.C."/>
        </authorList>
    </citation>
    <scope>NUCLEOTIDE SEQUENCE [LARGE SCALE GENOMIC DNA]</scope>
    <source>
        <strain evidence="6">ATCC 43766 / DSM 16922 / JCM 21250 / NBRC 16016 / NCTC 11634 / CL345/78</strain>
    </source>
</reference>
<dbReference type="EMBL" id="CP002455">
    <property type="protein sequence ID" value="ADX68643.1"/>
    <property type="molecule type" value="Genomic_DNA"/>
</dbReference>
<dbReference type="Proteomes" id="UP000008641">
    <property type="component" value="Chromosome"/>
</dbReference>
<dbReference type="GO" id="GO:0004850">
    <property type="term" value="F:uridine phosphorylase activity"/>
    <property type="evidence" value="ECO:0007669"/>
    <property type="project" value="UniProtKB-EC"/>
</dbReference>
<proteinExistence type="predicted"/>
<evidence type="ECO:0000256" key="3">
    <source>
        <dbReference type="ARBA" id="ARBA00048447"/>
    </source>
</evidence>
<evidence type="ECO:0000313" key="6">
    <source>
        <dbReference type="Proteomes" id="UP000008641"/>
    </source>
</evidence>
<dbReference type="InterPro" id="IPR035994">
    <property type="entry name" value="Nucleoside_phosphorylase_sf"/>
</dbReference>
<dbReference type="Gene3D" id="3.40.50.1580">
    <property type="entry name" value="Nucleoside phosphorylase domain"/>
    <property type="match status" value="1"/>
</dbReference>
<dbReference type="OrthoDB" id="9772602at2"/>
<dbReference type="Pfam" id="PF01048">
    <property type="entry name" value="PNP_UDP_1"/>
    <property type="match status" value="1"/>
</dbReference>
<dbReference type="RefSeq" id="WP_013599031.1">
    <property type="nucleotide sequence ID" value="NC_015144.1"/>
</dbReference>
<dbReference type="GO" id="GO:0004731">
    <property type="term" value="F:purine-nucleoside phosphorylase activity"/>
    <property type="evidence" value="ECO:0007669"/>
    <property type="project" value="TreeGrafter"/>
</dbReference>
<dbReference type="KEGG" id="wvi:Weevi_1967"/>
<dbReference type="InterPro" id="IPR000845">
    <property type="entry name" value="Nucleoside_phosphorylase_d"/>
</dbReference>
<dbReference type="PANTHER" id="PTHR43691:SF11">
    <property type="entry name" value="FI09636P-RELATED"/>
    <property type="match status" value="1"/>
</dbReference>
<dbReference type="EC" id="2.4.2.3" evidence="1"/>
<protein>
    <recommendedName>
        <fullName evidence="2">Uridine phosphorylase</fullName>
        <ecNumber evidence="1">2.4.2.3</ecNumber>
    </recommendedName>
</protein>
<evidence type="ECO:0000256" key="1">
    <source>
        <dbReference type="ARBA" id="ARBA00011888"/>
    </source>
</evidence>
<organism evidence="5 6">
    <name type="scientific">Weeksella virosa (strain ATCC 43766 / DSM 16922 / JCM 21250 / CCUG 30538 / CDC 9751 / IAM 14551 / NBRC 16016 / NCTC 11634 / CL345/78)</name>
    <dbReference type="NCBI Taxonomy" id="865938"/>
    <lineage>
        <taxon>Bacteria</taxon>
        <taxon>Pseudomonadati</taxon>
        <taxon>Bacteroidota</taxon>
        <taxon>Flavobacteriia</taxon>
        <taxon>Flavobacteriales</taxon>
        <taxon>Weeksellaceae</taxon>
        <taxon>Weeksella</taxon>
    </lineage>
</organism>
<dbReference type="AlphaFoldDB" id="F0P1C9"/>
<name>F0P1C9_WEEVC</name>
<comment type="catalytic activity">
    <reaction evidence="3">
        <text>uridine + phosphate = alpha-D-ribose 1-phosphate + uracil</text>
        <dbReference type="Rhea" id="RHEA:24388"/>
        <dbReference type="ChEBI" id="CHEBI:16704"/>
        <dbReference type="ChEBI" id="CHEBI:17568"/>
        <dbReference type="ChEBI" id="CHEBI:43474"/>
        <dbReference type="ChEBI" id="CHEBI:57720"/>
        <dbReference type="EC" id="2.4.2.3"/>
    </reaction>
</comment>
<dbReference type="GO" id="GO:0006152">
    <property type="term" value="P:purine nucleoside catabolic process"/>
    <property type="evidence" value="ECO:0007669"/>
    <property type="project" value="TreeGrafter"/>
</dbReference>
<reference evidence="6" key="2">
    <citation type="journal article" date="2011" name="Stand. Genomic Sci.">
        <title>Complete genome sequence of Weeksella virosa type strain (9751T).</title>
        <authorList>
            <person name="Lang E."/>
            <person name="Teshima H."/>
            <person name="Lucas S."/>
            <person name="Lapidus A."/>
            <person name="Hammon N."/>
            <person name="Deshpande S."/>
            <person name="Nolan M."/>
            <person name="Cheng J."/>
            <person name="Pitluck S."/>
            <person name="Liolios K."/>
            <person name="Pagani I."/>
            <person name="Mikhailova N."/>
            <person name="Ivanova N."/>
            <person name="Mavromatis K."/>
            <person name="Pati A."/>
            <person name="Tapia R."/>
            <person name="Han C."/>
            <person name="Goodwin L."/>
            <person name="Chen A."/>
            <person name="Palaniappan K."/>
            <person name="Land M."/>
            <person name="Hauser L."/>
            <person name="Chang Y."/>
            <person name="Jeffries C."/>
            <person name="Brambilla E."/>
            <person name="Kopitz M."/>
            <person name="Rohde M."/>
            <person name="Goker M."/>
            <person name="Tindall B."/>
            <person name="Detter J."/>
            <person name="Woyke T."/>
            <person name="Bristow J."/>
            <person name="Eisen J."/>
            <person name="Markowitz V."/>
            <person name="Hugenholtz P."/>
            <person name="Klenk H."/>
            <person name="Kyrpides N."/>
        </authorList>
    </citation>
    <scope>NUCLEOTIDE SEQUENCE [LARGE SCALE GENOMIC DNA]</scope>
    <source>
        <strain evidence="6">ATCC 43766 / DSM 16922 / JCM 21250 / NBRC 16016 / NCTC 11634 / CL345/78</strain>
    </source>
</reference>
<gene>
    <name evidence="5" type="ordered locus">Weevi_1967</name>
</gene>
<dbReference type="CDD" id="cd00436">
    <property type="entry name" value="UP_TbUP-like"/>
    <property type="match status" value="1"/>
</dbReference>
<evidence type="ECO:0000259" key="4">
    <source>
        <dbReference type="Pfam" id="PF01048"/>
    </source>
</evidence>
<evidence type="ECO:0000256" key="2">
    <source>
        <dbReference type="ARBA" id="ARBA00021980"/>
    </source>
</evidence>
<dbReference type="SUPFAM" id="SSF53167">
    <property type="entry name" value="Purine and uridine phosphorylases"/>
    <property type="match status" value="1"/>
</dbReference>
<dbReference type="eggNOG" id="COG2820">
    <property type="taxonomic scope" value="Bacteria"/>
</dbReference>
<feature type="domain" description="Nucleoside phosphorylase" evidence="4">
    <location>
        <begin position="29"/>
        <end position="266"/>
    </location>
</feature>
<evidence type="ECO:0000313" key="5">
    <source>
        <dbReference type="EMBL" id="ADX68643.1"/>
    </source>
</evidence>
<dbReference type="GO" id="GO:0005829">
    <property type="term" value="C:cytosol"/>
    <property type="evidence" value="ECO:0007669"/>
    <property type="project" value="TreeGrafter"/>
</dbReference>